<dbReference type="Proteomes" id="UP000215914">
    <property type="component" value="Chromosome 2"/>
</dbReference>
<reference evidence="2" key="1">
    <citation type="journal article" date="2017" name="Nature">
        <title>The sunflower genome provides insights into oil metabolism, flowering and Asterid evolution.</title>
        <authorList>
            <person name="Badouin H."/>
            <person name="Gouzy J."/>
            <person name="Grassa C.J."/>
            <person name="Murat F."/>
            <person name="Staton S.E."/>
            <person name="Cottret L."/>
            <person name="Lelandais-Briere C."/>
            <person name="Owens G.L."/>
            <person name="Carrere S."/>
            <person name="Mayjonade B."/>
            <person name="Legrand L."/>
            <person name="Gill N."/>
            <person name="Kane N.C."/>
            <person name="Bowers J.E."/>
            <person name="Hubner S."/>
            <person name="Bellec A."/>
            <person name="Berard A."/>
            <person name="Berges H."/>
            <person name="Blanchet N."/>
            <person name="Boniface M.C."/>
            <person name="Brunel D."/>
            <person name="Catrice O."/>
            <person name="Chaidir N."/>
            <person name="Claudel C."/>
            <person name="Donnadieu C."/>
            <person name="Faraut T."/>
            <person name="Fievet G."/>
            <person name="Helmstetter N."/>
            <person name="King M."/>
            <person name="Knapp S.J."/>
            <person name="Lai Z."/>
            <person name="Le Paslier M.C."/>
            <person name="Lippi Y."/>
            <person name="Lorenzon L."/>
            <person name="Mandel J.R."/>
            <person name="Marage G."/>
            <person name="Marchand G."/>
            <person name="Marquand E."/>
            <person name="Bret-Mestries E."/>
            <person name="Morien E."/>
            <person name="Nambeesan S."/>
            <person name="Nguyen T."/>
            <person name="Pegot-Espagnet P."/>
            <person name="Pouilly N."/>
            <person name="Raftis F."/>
            <person name="Sallet E."/>
            <person name="Schiex T."/>
            <person name="Thomas J."/>
            <person name="Vandecasteele C."/>
            <person name="Vares D."/>
            <person name="Vear F."/>
            <person name="Vautrin S."/>
            <person name="Crespi M."/>
            <person name="Mangin B."/>
            <person name="Burke J.M."/>
            <person name="Salse J."/>
            <person name="Munos S."/>
            <person name="Vincourt P."/>
            <person name="Rieseberg L.H."/>
            <person name="Langlade N.B."/>
        </authorList>
    </citation>
    <scope>NUCLEOTIDE SEQUENCE [LARGE SCALE GENOMIC DNA]</scope>
    <source>
        <strain evidence="2">cv. SF193</strain>
    </source>
</reference>
<name>A0A251VH88_HELAN</name>
<protein>
    <submittedName>
        <fullName evidence="1">Uncharacterized protein</fullName>
    </submittedName>
</protein>
<organism evidence="1 2">
    <name type="scientific">Helianthus annuus</name>
    <name type="common">Common sunflower</name>
    <dbReference type="NCBI Taxonomy" id="4232"/>
    <lineage>
        <taxon>Eukaryota</taxon>
        <taxon>Viridiplantae</taxon>
        <taxon>Streptophyta</taxon>
        <taxon>Embryophyta</taxon>
        <taxon>Tracheophyta</taxon>
        <taxon>Spermatophyta</taxon>
        <taxon>Magnoliopsida</taxon>
        <taxon>eudicotyledons</taxon>
        <taxon>Gunneridae</taxon>
        <taxon>Pentapetalae</taxon>
        <taxon>asterids</taxon>
        <taxon>campanulids</taxon>
        <taxon>Asterales</taxon>
        <taxon>Asteraceae</taxon>
        <taxon>Asteroideae</taxon>
        <taxon>Heliantheae alliance</taxon>
        <taxon>Heliantheae</taxon>
        <taxon>Helianthus</taxon>
    </lineage>
</organism>
<proteinExistence type="predicted"/>
<evidence type="ECO:0000313" key="1">
    <source>
        <dbReference type="EMBL" id="OTG34965.1"/>
    </source>
</evidence>
<evidence type="ECO:0000313" key="2">
    <source>
        <dbReference type="Proteomes" id="UP000215914"/>
    </source>
</evidence>
<dbReference type="AlphaFoldDB" id="A0A251VH88"/>
<accession>A0A251VH88</accession>
<keyword evidence="2" id="KW-1185">Reference proteome</keyword>
<dbReference type="InParanoid" id="A0A251VH88"/>
<gene>
    <name evidence="1" type="ORF">HannXRQ_Chr02g0051651</name>
</gene>
<sequence>MDSPRDLLKFWIWSLTFQKHTNGARGLHFVTHLVPIFSRSIWMVPVVCIL</sequence>
<dbReference type="EMBL" id="CM007891">
    <property type="protein sequence ID" value="OTG34965.1"/>
    <property type="molecule type" value="Genomic_DNA"/>
</dbReference>